<reference evidence="3" key="1">
    <citation type="submission" date="2020-01" db="EMBL/GenBank/DDBJ databases">
        <authorList>
            <consortium name="DOE Joint Genome Institute"/>
            <person name="Haridas S."/>
            <person name="Albert R."/>
            <person name="Binder M."/>
            <person name="Bloem J."/>
            <person name="Labutti K."/>
            <person name="Salamov A."/>
            <person name="Andreopoulos B."/>
            <person name="Baker S.E."/>
            <person name="Barry K."/>
            <person name="Bills G."/>
            <person name="Bluhm B.H."/>
            <person name="Cannon C."/>
            <person name="Castanera R."/>
            <person name="Culley D.E."/>
            <person name="Daum C."/>
            <person name="Ezra D."/>
            <person name="Gonzalez J.B."/>
            <person name="Henrissat B."/>
            <person name="Kuo A."/>
            <person name="Liang C."/>
            <person name="Lipzen A."/>
            <person name="Lutzoni F."/>
            <person name="Magnuson J."/>
            <person name="Mondo S."/>
            <person name="Nolan M."/>
            <person name="Ohm R."/>
            <person name="Pangilinan J."/>
            <person name="Park H.-J."/>
            <person name="Ramirez L."/>
            <person name="Alfaro M."/>
            <person name="Sun H."/>
            <person name="Tritt A."/>
            <person name="Yoshinaga Y."/>
            <person name="Zwiers L.-H."/>
            <person name="Turgeon B.G."/>
            <person name="Goodwin S.B."/>
            <person name="Spatafora J.W."/>
            <person name="Crous P.W."/>
            <person name="Grigoriev I.V."/>
        </authorList>
    </citation>
    <scope>NUCLEOTIDE SEQUENCE</scope>
    <source>
        <strain evidence="3">IPT5</strain>
    </source>
</reference>
<dbReference type="FunFam" id="3.90.79.10:FF:000060">
    <property type="entry name" value="Nudix hydrolase 1"/>
    <property type="match status" value="1"/>
</dbReference>
<dbReference type="SUPFAM" id="SSF55811">
    <property type="entry name" value="Nudix"/>
    <property type="match status" value="1"/>
</dbReference>
<dbReference type="InterPro" id="IPR015797">
    <property type="entry name" value="NUDIX_hydrolase-like_dom_sf"/>
</dbReference>
<dbReference type="CDD" id="cd04678">
    <property type="entry name" value="NUDIX_MTH2_Nudt15"/>
    <property type="match status" value="1"/>
</dbReference>
<accession>A0A6A7B6Q4</accession>
<name>A0A6A7B6Q4_9PLEO</name>
<evidence type="ECO:0000313" key="3">
    <source>
        <dbReference type="EMBL" id="KAF2850427.1"/>
    </source>
</evidence>
<dbReference type="PRINTS" id="PR00502">
    <property type="entry name" value="NUDIXFAMILY"/>
</dbReference>
<dbReference type="PANTHER" id="PTHR16099">
    <property type="entry name" value="8-OXO-DGTP DIPHOSPHATES NUDT15"/>
    <property type="match status" value="1"/>
</dbReference>
<evidence type="ECO:0000259" key="2">
    <source>
        <dbReference type="PROSITE" id="PS51462"/>
    </source>
</evidence>
<protein>
    <recommendedName>
        <fullName evidence="2">Nudix hydrolase domain-containing protein</fullName>
    </recommendedName>
</protein>
<dbReference type="GO" id="GO:0035539">
    <property type="term" value="F:8-oxo-7,8-dihydrodeoxyguanosine triphosphate pyrophosphatase activity"/>
    <property type="evidence" value="ECO:0007669"/>
    <property type="project" value="TreeGrafter"/>
</dbReference>
<keyword evidence="1" id="KW-0378">Hydrolase</keyword>
<dbReference type="Proteomes" id="UP000799423">
    <property type="component" value="Unassembled WGS sequence"/>
</dbReference>
<dbReference type="PANTHER" id="PTHR16099:SF5">
    <property type="entry name" value="NUCLEOTIDE TRIPHOSPHATE DIPHOSPHATASE NUDT15"/>
    <property type="match status" value="1"/>
</dbReference>
<sequence length="179" mass="20083">MPSPSPQNRPKVGIAAIILRPNPPTITQIKTNTTPSILMGQRLSSHGTGTWQCPGGHQEYGESFAETAARECLEETGLVVGRFRFLTATNDVFKGEAEGKHYVTIFMVGEVLGGEGVARAMEPQKCAKWEWVPWSQMWAWAKEQSVAEDEGREVERKMFLPLVNLYREHPELEDSLVKR</sequence>
<dbReference type="EMBL" id="MU006306">
    <property type="protein sequence ID" value="KAF2850427.1"/>
    <property type="molecule type" value="Genomic_DNA"/>
</dbReference>
<evidence type="ECO:0000256" key="1">
    <source>
        <dbReference type="ARBA" id="ARBA00022801"/>
    </source>
</evidence>
<organism evidence="3 4">
    <name type="scientific">Plenodomus tracheiphilus IPT5</name>
    <dbReference type="NCBI Taxonomy" id="1408161"/>
    <lineage>
        <taxon>Eukaryota</taxon>
        <taxon>Fungi</taxon>
        <taxon>Dikarya</taxon>
        <taxon>Ascomycota</taxon>
        <taxon>Pezizomycotina</taxon>
        <taxon>Dothideomycetes</taxon>
        <taxon>Pleosporomycetidae</taxon>
        <taxon>Pleosporales</taxon>
        <taxon>Pleosporineae</taxon>
        <taxon>Leptosphaeriaceae</taxon>
        <taxon>Plenodomus</taxon>
    </lineage>
</organism>
<evidence type="ECO:0000313" key="4">
    <source>
        <dbReference type="Proteomes" id="UP000799423"/>
    </source>
</evidence>
<proteinExistence type="predicted"/>
<dbReference type="Pfam" id="PF00293">
    <property type="entry name" value="NUDIX"/>
    <property type="match status" value="1"/>
</dbReference>
<dbReference type="GO" id="GO:0005829">
    <property type="term" value="C:cytosol"/>
    <property type="evidence" value="ECO:0007669"/>
    <property type="project" value="TreeGrafter"/>
</dbReference>
<dbReference type="GO" id="GO:0006203">
    <property type="term" value="P:dGTP catabolic process"/>
    <property type="evidence" value="ECO:0007669"/>
    <property type="project" value="TreeGrafter"/>
</dbReference>
<dbReference type="OrthoDB" id="447842at2759"/>
<gene>
    <name evidence="3" type="ORF">T440DRAFT_555000</name>
</gene>
<dbReference type="InterPro" id="IPR020476">
    <property type="entry name" value="Nudix_hydrolase"/>
</dbReference>
<dbReference type="Gene3D" id="3.90.79.10">
    <property type="entry name" value="Nucleoside Triphosphate Pyrophosphohydrolase"/>
    <property type="match status" value="1"/>
</dbReference>
<dbReference type="InterPro" id="IPR000086">
    <property type="entry name" value="NUDIX_hydrolase_dom"/>
</dbReference>
<feature type="domain" description="Nudix hydrolase" evidence="2">
    <location>
        <begin position="9"/>
        <end position="159"/>
    </location>
</feature>
<dbReference type="PROSITE" id="PS51462">
    <property type="entry name" value="NUDIX"/>
    <property type="match status" value="1"/>
</dbReference>
<dbReference type="AlphaFoldDB" id="A0A6A7B6Q4"/>
<keyword evidence="4" id="KW-1185">Reference proteome</keyword>